<dbReference type="CDD" id="cd06193">
    <property type="entry name" value="siderophore_interacting"/>
    <property type="match status" value="1"/>
</dbReference>
<dbReference type="Pfam" id="PF08021">
    <property type="entry name" value="FAD_binding_9"/>
    <property type="match status" value="1"/>
</dbReference>
<keyword evidence="4" id="KW-1185">Reference proteome</keyword>
<evidence type="ECO:0000256" key="1">
    <source>
        <dbReference type="ARBA" id="ARBA00035644"/>
    </source>
</evidence>
<comment type="caution">
    <text evidence="3">The sequence shown here is derived from an EMBL/GenBank/DDBJ whole genome shotgun (WGS) entry which is preliminary data.</text>
</comment>
<dbReference type="RefSeq" id="WP_120325725.1">
    <property type="nucleotide sequence ID" value="NZ_RAPF01000010.1"/>
</dbReference>
<name>A0A420ECB0_9SPHN</name>
<dbReference type="PANTHER" id="PTHR30157:SF0">
    <property type="entry name" value="NADPH-DEPENDENT FERRIC-CHELATE REDUCTASE"/>
    <property type="match status" value="1"/>
</dbReference>
<dbReference type="InterPro" id="IPR007037">
    <property type="entry name" value="SIP_rossman_dom"/>
</dbReference>
<dbReference type="InterPro" id="IPR017927">
    <property type="entry name" value="FAD-bd_FR_type"/>
</dbReference>
<dbReference type="SUPFAM" id="SSF63380">
    <property type="entry name" value="Riboflavin synthase domain-like"/>
    <property type="match status" value="1"/>
</dbReference>
<dbReference type="InterPro" id="IPR039374">
    <property type="entry name" value="SIP_fam"/>
</dbReference>
<evidence type="ECO:0000313" key="3">
    <source>
        <dbReference type="EMBL" id="RKF18316.1"/>
    </source>
</evidence>
<dbReference type="Gene3D" id="3.40.50.80">
    <property type="entry name" value="Nucleotide-binding domain of ferredoxin-NADP reductase (FNR) module"/>
    <property type="match status" value="1"/>
</dbReference>
<feature type="domain" description="FAD-binding FR-type" evidence="2">
    <location>
        <begin position="6"/>
        <end position="114"/>
    </location>
</feature>
<dbReference type="InterPro" id="IPR039261">
    <property type="entry name" value="FNR_nucleotide-bd"/>
</dbReference>
<dbReference type="EMBL" id="RAPF01000010">
    <property type="protein sequence ID" value="RKF18316.1"/>
    <property type="molecule type" value="Genomic_DNA"/>
</dbReference>
<dbReference type="OrthoDB" id="9814826at2"/>
<proteinExistence type="inferred from homology"/>
<dbReference type="GO" id="GO:0016491">
    <property type="term" value="F:oxidoreductase activity"/>
    <property type="evidence" value="ECO:0007669"/>
    <property type="project" value="InterPro"/>
</dbReference>
<protein>
    <submittedName>
        <fullName evidence="3">Siderophore-interacting protein</fullName>
    </submittedName>
</protein>
<accession>A0A420ECB0</accession>
<sequence length="256" mass="28191">MPKRRPAPRELKVRGSQQITPNMLRITVGGEGLAGFPESQDGGYVKLMLNPTEGSSKPIVRTYTIRAQRPDELDIDFVMHDVEGHAGPATEWALNASPGETIMVGGPGPAKPLPSGFDNYVITGDMSALPAISVNLENLPASATGIALLEIQHEDDRQAIDHPEGVAIHWIVNPRPGEEPNLLLNTLKKQDWPAGSVYAWTASEFATMRGLRNYFMEEHGLTREAIYFSSYWKKGSNEDSHKDIKRQYMESVGAVL</sequence>
<dbReference type="InterPro" id="IPR017938">
    <property type="entry name" value="Riboflavin_synthase-like_b-brl"/>
</dbReference>
<reference evidence="3 4" key="1">
    <citation type="submission" date="2018-09" db="EMBL/GenBank/DDBJ databases">
        <title>Altererythrobacter spongiae sp. nov., isolated from a marine sponge.</title>
        <authorList>
            <person name="Zhuang L."/>
            <person name="Luo L."/>
        </authorList>
    </citation>
    <scope>NUCLEOTIDE SEQUENCE [LARGE SCALE GENOMIC DNA]</scope>
    <source>
        <strain evidence="3 4">HN-Y73</strain>
    </source>
</reference>
<comment type="similarity">
    <text evidence="1">Belongs to the SIP oxidoreductase family.</text>
</comment>
<dbReference type="PANTHER" id="PTHR30157">
    <property type="entry name" value="FERRIC REDUCTASE, NADPH-DEPENDENT"/>
    <property type="match status" value="1"/>
</dbReference>
<dbReference type="InterPro" id="IPR013113">
    <property type="entry name" value="SIP_FAD-bd"/>
</dbReference>
<dbReference type="Gene3D" id="2.40.30.10">
    <property type="entry name" value="Translation factors"/>
    <property type="match status" value="1"/>
</dbReference>
<evidence type="ECO:0000259" key="2">
    <source>
        <dbReference type="PROSITE" id="PS51384"/>
    </source>
</evidence>
<dbReference type="AlphaFoldDB" id="A0A420ECB0"/>
<dbReference type="Proteomes" id="UP000284395">
    <property type="component" value="Unassembled WGS sequence"/>
</dbReference>
<evidence type="ECO:0000313" key="4">
    <source>
        <dbReference type="Proteomes" id="UP000284395"/>
    </source>
</evidence>
<gene>
    <name evidence="3" type="ORF">D6851_15030</name>
</gene>
<dbReference type="PROSITE" id="PS51384">
    <property type="entry name" value="FAD_FR"/>
    <property type="match status" value="1"/>
</dbReference>
<dbReference type="Pfam" id="PF04954">
    <property type="entry name" value="SIP"/>
    <property type="match status" value="1"/>
</dbReference>
<organism evidence="3 4">
    <name type="scientific">Altericroceibacterium spongiae</name>
    <dbReference type="NCBI Taxonomy" id="2320269"/>
    <lineage>
        <taxon>Bacteria</taxon>
        <taxon>Pseudomonadati</taxon>
        <taxon>Pseudomonadota</taxon>
        <taxon>Alphaproteobacteria</taxon>
        <taxon>Sphingomonadales</taxon>
        <taxon>Erythrobacteraceae</taxon>
        <taxon>Altericroceibacterium</taxon>
    </lineage>
</organism>